<evidence type="ECO:0000313" key="6">
    <source>
        <dbReference type="Proteomes" id="UP000248764"/>
    </source>
</evidence>
<keyword evidence="6" id="KW-1185">Reference proteome</keyword>
<evidence type="ECO:0000313" key="5">
    <source>
        <dbReference type="EMBL" id="PZF83283.1"/>
    </source>
</evidence>
<name>A0A2W2CSZ6_9ACTN</name>
<proteinExistence type="predicted"/>
<dbReference type="PANTHER" id="PTHR10434:SF55">
    <property type="entry name" value="POSSIBLE ACYLTRANSFERASE"/>
    <property type="match status" value="1"/>
</dbReference>
<organism evidence="5 6">
    <name type="scientific">Jiangella anatolica</name>
    <dbReference type="NCBI Taxonomy" id="2670374"/>
    <lineage>
        <taxon>Bacteria</taxon>
        <taxon>Bacillati</taxon>
        <taxon>Actinomycetota</taxon>
        <taxon>Actinomycetes</taxon>
        <taxon>Jiangellales</taxon>
        <taxon>Jiangellaceae</taxon>
        <taxon>Jiangella</taxon>
    </lineage>
</organism>
<dbReference type="SUPFAM" id="SSF69593">
    <property type="entry name" value="Glycerol-3-phosphate (1)-acyltransferase"/>
    <property type="match status" value="1"/>
</dbReference>
<feature type="domain" description="Phospholipid/glycerol acyltransferase" evidence="4">
    <location>
        <begin position="63"/>
        <end position="181"/>
    </location>
</feature>
<dbReference type="EMBL" id="POTW01000027">
    <property type="protein sequence ID" value="PZF83283.1"/>
    <property type="molecule type" value="Genomic_DNA"/>
</dbReference>
<evidence type="ECO:0000259" key="4">
    <source>
        <dbReference type="SMART" id="SM00563"/>
    </source>
</evidence>
<keyword evidence="2 5" id="KW-0012">Acyltransferase</keyword>
<dbReference type="AlphaFoldDB" id="A0A2W2CSZ6"/>
<dbReference type="GO" id="GO:0003841">
    <property type="term" value="F:1-acylglycerol-3-phosphate O-acyltransferase activity"/>
    <property type="evidence" value="ECO:0007669"/>
    <property type="project" value="TreeGrafter"/>
</dbReference>
<sequence length="271" mass="29622">MARGRDTVCGHTRGRRERYVAVRRPGAGFAFKFIASLIRPFLMAFTRQNWRGGQYIPPPGTGVVVAGNHISHFDPLTFAHFFWDNGRATRYLAKSGVFRVPVFGRLITAAGQIPVFRESRDASQAYRAAVAAVRKGELVAIYPEGTISRDPDLWPMVGKTGAARVALETGCDVIPVAQWGANHVLAPYSKRIRLLPRKTMSVIAGPPVPLDDLRDRPIDAAVLRVATDRIMAAITAQLAEIRGEIAPAERFDPKAAGIPPVGDPKLPEEQP</sequence>
<keyword evidence="1 5" id="KW-0808">Transferase</keyword>
<protein>
    <submittedName>
        <fullName evidence="5">1-acyl-sn-glycerol-3-phosphate acyltransferase</fullName>
    </submittedName>
</protein>
<accession>A0A2W2CSZ6</accession>
<dbReference type="SMART" id="SM00563">
    <property type="entry name" value="PlsC"/>
    <property type="match status" value="1"/>
</dbReference>
<dbReference type="Pfam" id="PF01553">
    <property type="entry name" value="Acyltransferase"/>
    <property type="match status" value="1"/>
</dbReference>
<evidence type="ECO:0000256" key="1">
    <source>
        <dbReference type="ARBA" id="ARBA00022679"/>
    </source>
</evidence>
<dbReference type="Proteomes" id="UP000248764">
    <property type="component" value="Unassembled WGS sequence"/>
</dbReference>
<dbReference type="InterPro" id="IPR002123">
    <property type="entry name" value="Plipid/glycerol_acylTrfase"/>
</dbReference>
<evidence type="ECO:0000256" key="2">
    <source>
        <dbReference type="ARBA" id="ARBA00023315"/>
    </source>
</evidence>
<dbReference type="GO" id="GO:0006654">
    <property type="term" value="P:phosphatidic acid biosynthetic process"/>
    <property type="evidence" value="ECO:0007669"/>
    <property type="project" value="TreeGrafter"/>
</dbReference>
<reference evidence="5 6" key="1">
    <citation type="submission" date="2018-01" db="EMBL/GenBank/DDBJ databases">
        <title>Draft genome sequence of Jiangella sp. GTF31.</title>
        <authorList>
            <person name="Sahin N."/>
            <person name="Ay H."/>
            <person name="Saygin H."/>
        </authorList>
    </citation>
    <scope>NUCLEOTIDE SEQUENCE [LARGE SCALE GENOMIC DNA]</scope>
    <source>
        <strain evidence="5 6">GTF31</strain>
    </source>
</reference>
<comment type="caution">
    <text evidence="5">The sequence shown here is derived from an EMBL/GenBank/DDBJ whole genome shotgun (WGS) entry which is preliminary data.</text>
</comment>
<evidence type="ECO:0000256" key="3">
    <source>
        <dbReference type="SAM" id="MobiDB-lite"/>
    </source>
</evidence>
<dbReference type="GO" id="GO:0005886">
    <property type="term" value="C:plasma membrane"/>
    <property type="evidence" value="ECO:0007669"/>
    <property type="project" value="TreeGrafter"/>
</dbReference>
<gene>
    <name evidence="5" type="ORF">C1I92_13495</name>
</gene>
<feature type="region of interest" description="Disordered" evidence="3">
    <location>
        <begin position="249"/>
        <end position="271"/>
    </location>
</feature>
<dbReference type="CDD" id="cd07989">
    <property type="entry name" value="LPLAT_AGPAT-like"/>
    <property type="match status" value="1"/>
</dbReference>
<dbReference type="PANTHER" id="PTHR10434">
    <property type="entry name" value="1-ACYL-SN-GLYCEROL-3-PHOSPHATE ACYLTRANSFERASE"/>
    <property type="match status" value="1"/>
</dbReference>